<keyword evidence="3" id="KW-1185">Reference proteome</keyword>
<accession>A0A5J4JAY8</accession>
<evidence type="ECO:0000256" key="1">
    <source>
        <dbReference type="SAM" id="Phobius"/>
    </source>
</evidence>
<dbReference type="EMBL" id="BKZQ01000002">
    <property type="protein sequence ID" value="GER68901.1"/>
    <property type="molecule type" value="Genomic_DNA"/>
</dbReference>
<name>A0A5J4JAY8_9BACI</name>
<protein>
    <submittedName>
        <fullName evidence="2">Uncharacterized protein</fullName>
    </submittedName>
</protein>
<sequence>MGMGIWDAFKYSCLLPGKKAAFQLNRIPMDRTIMYIFLLVFAVSIPRAANLAAGGAPGSLNMIQFVFYFLFVYELLAACTVLAGISLLACCGYVLRKLMKRKLAYRHLWKMSCYTITVPLVLHTIIDEWMTKNGLVSGVVLGGYPLVCLVLMIRHYPAARHHQQPGPV</sequence>
<comment type="caution">
    <text evidence="2">The sequence shown here is derived from an EMBL/GenBank/DDBJ whole genome shotgun (WGS) entry which is preliminary data.</text>
</comment>
<feature type="transmembrane region" description="Helical" evidence="1">
    <location>
        <begin position="132"/>
        <end position="153"/>
    </location>
</feature>
<keyword evidence="1" id="KW-0472">Membrane</keyword>
<organism evidence="2 3">
    <name type="scientific">Weizmannia acidilactici</name>
    <dbReference type="NCBI Taxonomy" id="2607726"/>
    <lineage>
        <taxon>Bacteria</taxon>
        <taxon>Bacillati</taxon>
        <taxon>Bacillota</taxon>
        <taxon>Bacilli</taxon>
        <taxon>Bacillales</taxon>
        <taxon>Bacillaceae</taxon>
        <taxon>Heyndrickxia</taxon>
    </lineage>
</organism>
<evidence type="ECO:0000313" key="3">
    <source>
        <dbReference type="Proteomes" id="UP000391919"/>
    </source>
</evidence>
<feature type="transmembrane region" description="Helical" evidence="1">
    <location>
        <begin position="107"/>
        <end position="126"/>
    </location>
</feature>
<dbReference type="Proteomes" id="UP000391919">
    <property type="component" value="Unassembled WGS sequence"/>
</dbReference>
<evidence type="ECO:0000313" key="2">
    <source>
        <dbReference type="EMBL" id="GER68901.1"/>
    </source>
</evidence>
<dbReference type="Pfam" id="PF06691">
    <property type="entry name" value="DUF1189"/>
    <property type="match status" value="1"/>
</dbReference>
<proteinExistence type="predicted"/>
<dbReference type="InterPro" id="IPR009574">
    <property type="entry name" value="DUF1189"/>
</dbReference>
<feature type="transmembrane region" description="Helical" evidence="1">
    <location>
        <begin position="33"/>
        <end position="53"/>
    </location>
</feature>
<gene>
    <name evidence="2" type="ORF">BpJC7_02040</name>
</gene>
<keyword evidence="1" id="KW-1133">Transmembrane helix</keyword>
<dbReference type="AlphaFoldDB" id="A0A5J4JAY8"/>
<keyword evidence="1" id="KW-0812">Transmembrane</keyword>
<feature type="transmembrane region" description="Helical" evidence="1">
    <location>
        <begin position="65"/>
        <end position="95"/>
    </location>
</feature>
<reference evidence="2 3" key="1">
    <citation type="submission" date="2019-09" db="EMBL/GenBank/DDBJ databases">
        <title>Draft genome sequence of Bacillus sp. JC-7.</title>
        <authorList>
            <person name="Tanaka N."/>
            <person name="Shiwa Y."/>
            <person name="Fujita N."/>
            <person name="Tanasupawat S."/>
        </authorList>
    </citation>
    <scope>NUCLEOTIDE SEQUENCE [LARGE SCALE GENOMIC DNA]</scope>
    <source>
        <strain evidence="2 3">JC-7</strain>
    </source>
</reference>